<keyword evidence="11" id="KW-1185">Reference proteome</keyword>
<dbReference type="InterPro" id="IPR016195">
    <property type="entry name" value="Pol/histidinol_Pase-like"/>
</dbReference>
<dbReference type="Proteomes" id="UP000001572">
    <property type="component" value="Chromosome"/>
</dbReference>
<dbReference type="InterPro" id="IPR004013">
    <property type="entry name" value="PHP_dom"/>
</dbReference>
<dbReference type="NCBIfam" id="TIGR01856">
    <property type="entry name" value="hisJ_fam"/>
    <property type="match status" value="1"/>
</dbReference>
<dbReference type="PANTHER" id="PTHR21039:SF0">
    <property type="entry name" value="HISTIDINOL-PHOSPHATASE"/>
    <property type="match status" value="1"/>
</dbReference>
<sequence>METTLRLEAILMFDYHMHSHFSPDASMAMEDAIKTSISKGLTEICFTDHLDYDYDGQGNDISFDWPSYLEHINKLQQKYSGQIVIKKGVEFGLQPHILDKYEKDVSNLDLDFIIASIHSVEKHDLYEGNYFDDKDQSKAYLNYFQSLYDMLHHYEQYSVLGHLDVIKRYGHYDILLPFEAFEEVTRAILKLVIEKGRGIELNTSGIRYQLGDYHPSLDILKVYRELGGEIITLGSDSHTQNQIAFDFPNALKALESIGFKYISSFDKMKPSFHRIDHLL</sequence>
<evidence type="ECO:0000256" key="3">
    <source>
        <dbReference type="ARBA" id="ARBA00013085"/>
    </source>
</evidence>
<keyword evidence="5 8" id="KW-0378">Hydrolase</keyword>
<gene>
    <name evidence="10" type="ordered locus">Amet_3162</name>
</gene>
<feature type="domain" description="PHP" evidence="9">
    <location>
        <begin position="14"/>
        <end position="204"/>
    </location>
</feature>
<name>A6TSY3_ALKMQ</name>
<protein>
    <recommendedName>
        <fullName evidence="3 8">Histidinol-phosphatase</fullName>
        <shortName evidence="8">HolPase</shortName>
        <ecNumber evidence="3 8">3.1.3.15</ecNumber>
    </recommendedName>
</protein>
<dbReference type="STRING" id="293826.Amet_3162"/>
<dbReference type="InterPro" id="IPR010140">
    <property type="entry name" value="Histidinol_P_phosphatase_HisJ"/>
</dbReference>
<dbReference type="GO" id="GO:0004401">
    <property type="term" value="F:histidinol-phosphatase activity"/>
    <property type="evidence" value="ECO:0007669"/>
    <property type="project" value="UniProtKB-UniRule"/>
</dbReference>
<dbReference type="GO" id="GO:0005737">
    <property type="term" value="C:cytoplasm"/>
    <property type="evidence" value="ECO:0007669"/>
    <property type="project" value="TreeGrafter"/>
</dbReference>
<dbReference type="EMBL" id="CP000724">
    <property type="protein sequence ID" value="ABR49301.1"/>
    <property type="molecule type" value="Genomic_DNA"/>
</dbReference>
<dbReference type="KEGG" id="amt:Amet_3162"/>
<evidence type="ECO:0000313" key="10">
    <source>
        <dbReference type="EMBL" id="ABR49301.1"/>
    </source>
</evidence>
<evidence type="ECO:0000256" key="5">
    <source>
        <dbReference type="ARBA" id="ARBA00022801"/>
    </source>
</evidence>
<evidence type="ECO:0000313" key="11">
    <source>
        <dbReference type="Proteomes" id="UP000001572"/>
    </source>
</evidence>
<comment type="similarity">
    <text evidence="2 8">Belongs to the PHP hydrolase family. HisK subfamily.</text>
</comment>
<keyword evidence="4 8" id="KW-0028">Amino-acid biosynthesis</keyword>
<comment type="catalytic activity">
    <reaction evidence="7 8">
        <text>L-histidinol phosphate + H2O = L-histidinol + phosphate</text>
        <dbReference type="Rhea" id="RHEA:14465"/>
        <dbReference type="ChEBI" id="CHEBI:15377"/>
        <dbReference type="ChEBI" id="CHEBI:43474"/>
        <dbReference type="ChEBI" id="CHEBI:57699"/>
        <dbReference type="ChEBI" id="CHEBI:57980"/>
        <dbReference type="EC" id="3.1.3.15"/>
    </reaction>
</comment>
<dbReference type="UniPathway" id="UPA00031">
    <property type="reaction ID" value="UER00013"/>
</dbReference>
<evidence type="ECO:0000256" key="4">
    <source>
        <dbReference type="ARBA" id="ARBA00022605"/>
    </source>
</evidence>
<keyword evidence="6 8" id="KW-0368">Histidine biosynthesis</keyword>
<evidence type="ECO:0000256" key="2">
    <source>
        <dbReference type="ARBA" id="ARBA00009152"/>
    </source>
</evidence>
<dbReference type="OrthoDB" id="9775255at2"/>
<evidence type="ECO:0000256" key="1">
    <source>
        <dbReference type="ARBA" id="ARBA00004970"/>
    </source>
</evidence>
<evidence type="ECO:0000256" key="6">
    <source>
        <dbReference type="ARBA" id="ARBA00023102"/>
    </source>
</evidence>
<dbReference type="HOGENOM" id="CLU_054611_3_0_9"/>
<comment type="pathway">
    <text evidence="1 8">Amino-acid biosynthesis; L-histidine biosynthesis; L-histidine from 5-phospho-alpha-D-ribose 1-diphosphate: step 8/9.</text>
</comment>
<organism evidence="10 11">
    <name type="scientific">Alkaliphilus metalliredigens (strain QYMF)</name>
    <dbReference type="NCBI Taxonomy" id="293826"/>
    <lineage>
        <taxon>Bacteria</taxon>
        <taxon>Bacillati</taxon>
        <taxon>Bacillota</taxon>
        <taxon>Clostridia</taxon>
        <taxon>Peptostreptococcales</taxon>
        <taxon>Natronincolaceae</taxon>
        <taxon>Alkaliphilus</taxon>
    </lineage>
</organism>
<proteinExistence type="inferred from homology"/>
<dbReference type="Gene3D" id="3.20.20.140">
    <property type="entry name" value="Metal-dependent hydrolases"/>
    <property type="match status" value="1"/>
</dbReference>
<dbReference type="PANTHER" id="PTHR21039">
    <property type="entry name" value="HISTIDINOL PHOSPHATASE-RELATED"/>
    <property type="match status" value="1"/>
</dbReference>
<dbReference type="SUPFAM" id="SSF89550">
    <property type="entry name" value="PHP domain-like"/>
    <property type="match status" value="1"/>
</dbReference>
<dbReference type="GO" id="GO:0000105">
    <property type="term" value="P:L-histidine biosynthetic process"/>
    <property type="evidence" value="ECO:0007669"/>
    <property type="project" value="UniProtKB-UniRule"/>
</dbReference>
<evidence type="ECO:0000259" key="9">
    <source>
        <dbReference type="Pfam" id="PF02811"/>
    </source>
</evidence>
<dbReference type="AlphaFoldDB" id="A6TSY3"/>
<evidence type="ECO:0000256" key="8">
    <source>
        <dbReference type="RuleBase" id="RU366003"/>
    </source>
</evidence>
<accession>A6TSY3</accession>
<reference evidence="11" key="1">
    <citation type="journal article" date="2016" name="Genome Announc.">
        <title>Complete genome sequence of Alkaliphilus metalliredigens strain QYMF, an alkaliphilic and metal-reducing bacterium isolated from borax-contaminated leachate ponds.</title>
        <authorList>
            <person name="Hwang C."/>
            <person name="Copeland A."/>
            <person name="Lucas S."/>
            <person name="Lapidus A."/>
            <person name="Barry K."/>
            <person name="Detter J.C."/>
            <person name="Glavina Del Rio T."/>
            <person name="Hammon N."/>
            <person name="Israni S."/>
            <person name="Dalin E."/>
            <person name="Tice H."/>
            <person name="Pitluck S."/>
            <person name="Chertkov O."/>
            <person name="Brettin T."/>
            <person name="Bruce D."/>
            <person name="Han C."/>
            <person name="Schmutz J."/>
            <person name="Larimer F."/>
            <person name="Land M.L."/>
            <person name="Hauser L."/>
            <person name="Kyrpides N."/>
            <person name="Mikhailova N."/>
            <person name="Ye Q."/>
            <person name="Zhou J."/>
            <person name="Richardson P."/>
            <person name="Fields M.W."/>
        </authorList>
    </citation>
    <scope>NUCLEOTIDE SEQUENCE [LARGE SCALE GENOMIC DNA]</scope>
    <source>
        <strain evidence="11">QYMF</strain>
    </source>
</reference>
<dbReference type="EC" id="3.1.3.15" evidence="3 8"/>
<evidence type="ECO:0000256" key="7">
    <source>
        <dbReference type="ARBA" id="ARBA00049158"/>
    </source>
</evidence>
<dbReference type="eggNOG" id="COG1387">
    <property type="taxonomic scope" value="Bacteria"/>
</dbReference>
<dbReference type="Pfam" id="PF02811">
    <property type="entry name" value="PHP"/>
    <property type="match status" value="1"/>
</dbReference>